<accession>A0A494TBN5</accession>
<dbReference type="PANTHER" id="PTHR40115:SF1">
    <property type="entry name" value="INNER MEMBRANE PROTEIN WITH PEPSY TM HELIX"/>
    <property type="match status" value="1"/>
</dbReference>
<organism evidence="2 3">
    <name type="scientific">Sphingomonas paeninsulae</name>
    <dbReference type="NCBI Taxonomy" id="2319844"/>
    <lineage>
        <taxon>Bacteria</taxon>
        <taxon>Pseudomonadati</taxon>
        <taxon>Pseudomonadota</taxon>
        <taxon>Alphaproteobacteria</taxon>
        <taxon>Sphingomonadales</taxon>
        <taxon>Sphingomonadaceae</taxon>
        <taxon>Sphingomonas</taxon>
    </lineage>
</organism>
<feature type="transmembrane region" description="Helical" evidence="1">
    <location>
        <begin position="30"/>
        <end position="52"/>
    </location>
</feature>
<reference evidence="2 3" key="1">
    <citation type="submission" date="2018-09" db="EMBL/GenBank/DDBJ databases">
        <title>Sphingomonas peninsula sp. nov., isolated from fildes peninsula, Antarctic soil.</title>
        <authorList>
            <person name="Yingchao G."/>
        </authorList>
    </citation>
    <scope>NUCLEOTIDE SEQUENCE [LARGE SCALE GENOMIC DNA]</scope>
    <source>
        <strain evidence="2 3">YZ-8</strain>
    </source>
</reference>
<evidence type="ECO:0000313" key="2">
    <source>
        <dbReference type="EMBL" id="AYJ86817.1"/>
    </source>
</evidence>
<dbReference type="KEGG" id="spha:D3Y57_13735"/>
<name>A0A494TBN5_SPHPE</name>
<proteinExistence type="predicted"/>
<protein>
    <submittedName>
        <fullName evidence="2">Peptidase</fullName>
    </submittedName>
</protein>
<dbReference type="AlphaFoldDB" id="A0A494TBN5"/>
<feature type="transmembrane region" description="Helical" evidence="1">
    <location>
        <begin position="173"/>
        <end position="197"/>
    </location>
</feature>
<dbReference type="OrthoDB" id="9791166at2"/>
<gene>
    <name evidence="2" type="ORF">D3Y57_13735</name>
</gene>
<keyword evidence="3" id="KW-1185">Reference proteome</keyword>
<dbReference type="Pfam" id="PF03929">
    <property type="entry name" value="PepSY_TM"/>
    <property type="match status" value="1"/>
</dbReference>
<evidence type="ECO:0000313" key="3">
    <source>
        <dbReference type="Proteomes" id="UP000276254"/>
    </source>
</evidence>
<dbReference type="EMBL" id="CP032829">
    <property type="protein sequence ID" value="AYJ86817.1"/>
    <property type="molecule type" value="Genomic_DNA"/>
</dbReference>
<dbReference type="InterPro" id="IPR005625">
    <property type="entry name" value="PepSY-ass_TM"/>
</dbReference>
<dbReference type="PANTHER" id="PTHR40115">
    <property type="entry name" value="INNER MEMBRANE PROTEIN WITH PEPSY TM HELIX"/>
    <property type="match status" value="1"/>
</dbReference>
<keyword evidence="1" id="KW-0472">Membrane</keyword>
<evidence type="ECO:0000256" key="1">
    <source>
        <dbReference type="SAM" id="Phobius"/>
    </source>
</evidence>
<keyword evidence="1" id="KW-1133">Transmembrane helix</keyword>
<dbReference type="Proteomes" id="UP000276254">
    <property type="component" value="Chromosome"/>
</dbReference>
<dbReference type="RefSeq" id="WP_121153478.1">
    <property type="nucleotide sequence ID" value="NZ_CP032829.1"/>
</dbReference>
<feature type="transmembrane region" description="Helical" evidence="1">
    <location>
        <begin position="203"/>
        <end position="223"/>
    </location>
</feature>
<sequence length="226" mass="24824">MSLPRFNQSGLFFVPRTWQRAAVVRWLKRIHAWTGFWGALLFLLMGTSGFLLNHRGTLKIETGEPFEVSSMDIAVRANQFADADAMGKWAKTELGMMSEARPPRQEGPPIKGKREFMGKPHVEAEKWTRAFTLPNGRVTVDYVPGSTSVSVKREGEGILSTIKNLHKGVGLSMFWVLFLDTIAGALVAMSLTGFLLWTRLHGSRILAGVIVGASLALALGAIVPAF</sequence>
<dbReference type="InterPro" id="IPR032307">
    <property type="entry name" value="PepSY_TM-like_2"/>
</dbReference>
<keyword evidence="1" id="KW-0812">Transmembrane</keyword>